<organism evidence="2 3">
    <name type="scientific">Athelia psychrophila</name>
    <dbReference type="NCBI Taxonomy" id="1759441"/>
    <lineage>
        <taxon>Eukaryota</taxon>
        <taxon>Fungi</taxon>
        <taxon>Dikarya</taxon>
        <taxon>Basidiomycota</taxon>
        <taxon>Agaricomycotina</taxon>
        <taxon>Agaricomycetes</taxon>
        <taxon>Agaricomycetidae</taxon>
        <taxon>Atheliales</taxon>
        <taxon>Atheliaceae</taxon>
        <taxon>Athelia</taxon>
    </lineage>
</organism>
<feature type="compositionally biased region" description="Basic residues" evidence="1">
    <location>
        <begin position="574"/>
        <end position="587"/>
    </location>
</feature>
<feature type="region of interest" description="Disordered" evidence="1">
    <location>
        <begin position="280"/>
        <end position="433"/>
    </location>
</feature>
<feature type="region of interest" description="Disordered" evidence="1">
    <location>
        <begin position="555"/>
        <end position="701"/>
    </location>
</feature>
<evidence type="ECO:0000313" key="2">
    <source>
        <dbReference type="EMBL" id="KZP31281.1"/>
    </source>
</evidence>
<feature type="compositionally biased region" description="Low complexity" evidence="1">
    <location>
        <begin position="190"/>
        <end position="209"/>
    </location>
</feature>
<feature type="compositionally biased region" description="Polar residues" evidence="1">
    <location>
        <begin position="103"/>
        <end position="139"/>
    </location>
</feature>
<feature type="compositionally biased region" description="Polar residues" evidence="1">
    <location>
        <begin position="377"/>
        <end position="389"/>
    </location>
</feature>
<feature type="region of interest" description="Disordered" evidence="1">
    <location>
        <begin position="774"/>
        <end position="819"/>
    </location>
</feature>
<feature type="compositionally biased region" description="Basic and acidic residues" evidence="1">
    <location>
        <begin position="306"/>
        <end position="316"/>
    </location>
</feature>
<evidence type="ECO:0000256" key="1">
    <source>
        <dbReference type="SAM" id="MobiDB-lite"/>
    </source>
</evidence>
<feature type="compositionally biased region" description="Low complexity" evidence="1">
    <location>
        <begin position="390"/>
        <end position="419"/>
    </location>
</feature>
<dbReference type="OrthoDB" id="10690557at2759"/>
<feature type="compositionally biased region" description="Polar residues" evidence="1">
    <location>
        <begin position="688"/>
        <end position="701"/>
    </location>
</feature>
<feature type="compositionally biased region" description="Polar residues" evidence="1">
    <location>
        <begin position="612"/>
        <end position="625"/>
    </location>
</feature>
<proteinExistence type="predicted"/>
<keyword evidence="3" id="KW-1185">Reference proteome</keyword>
<reference evidence="2 3" key="1">
    <citation type="journal article" date="2016" name="Mol. Biol. Evol.">
        <title>Comparative Genomics of Early-Diverging Mushroom-Forming Fungi Provides Insights into the Origins of Lignocellulose Decay Capabilities.</title>
        <authorList>
            <person name="Nagy L.G."/>
            <person name="Riley R."/>
            <person name="Tritt A."/>
            <person name="Adam C."/>
            <person name="Daum C."/>
            <person name="Floudas D."/>
            <person name="Sun H."/>
            <person name="Yadav J.S."/>
            <person name="Pangilinan J."/>
            <person name="Larsson K.H."/>
            <person name="Matsuura K."/>
            <person name="Barry K."/>
            <person name="Labutti K."/>
            <person name="Kuo R."/>
            <person name="Ohm R.A."/>
            <person name="Bhattacharya S.S."/>
            <person name="Shirouzu T."/>
            <person name="Yoshinaga Y."/>
            <person name="Martin F.M."/>
            <person name="Grigoriev I.V."/>
            <person name="Hibbett D.S."/>
        </authorList>
    </citation>
    <scope>NUCLEOTIDE SEQUENCE [LARGE SCALE GENOMIC DNA]</scope>
    <source>
        <strain evidence="2 3">CBS 109695</strain>
    </source>
</reference>
<feature type="region of interest" description="Disordered" evidence="1">
    <location>
        <begin position="103"/>
        <end position="212"/>
    </location>
</feature>
<accession>A0A166U3L2</accession>
<feature type="region of interest" description="Disordered" evidence="1">
    <location>
        <begin position="837"/>
        <end position="869"/>
    </location>
</feature>
<feature type="compositionally biased region" description="Low complexity" evidence="1">
    <location>
        <begin position="1"/>
        <end position="12"/>
    </location>
</feature>
<evidence type="ECO:0000313" key="3">
    <source>
        <dbReference type="Proteomes" id="UP000076532"/>
    </source>
</evidence>
<feature type="compositionally biased region" description="Low complexity" evidence="1">
    <location>
        <begin position="334"/>
        <end position="344"/>
    </location>
</feature>
<protein>
    <submittedName>
        <fullName evidence="2">Uncharacterized protein</fullName>
    </submittedName>
</protein>
<gene>
    <name evidence="2" type="ORF">FIBSPDRAFT_46116</name>
</gene>
<dbReference type="AlphaFoldDB" id="A0A166U3L2"/>
<dbReference type="EMBL" id="KV417490">
    <property type="protein sequence ID" value="KZP31281.1"/>
    <property type="molecule type" value="Genomic_DNA"/>
</dbReference>
<feature type="compositionally biased region" description="Polar residues" evidence="1">
    <location>
        <begin position="350"/>
        <end position="361"/>
    </location>
</feature>
<dbReference type="Proteomes" id="UP000076532">
    <property type="component" value="Unassembled WGS sequence"/>
</dbReference>
<feature type="compositionally biased region" description="Polar residues" evidence="1">
    <location>
        <begin position="557"/>
        <end position="573"/>
    </location>
</feature>
<feature type="compositionally biased region" description="Polar residues" evidence="1">
    <location>
        <begin position="795"/>
        <end position="806"/>
    </location>
</feature>
<sequence>MVSPSPHLLDSPSPSPQIVPGAWLDKSLTRPPTPESPQHLDQVLSFHKRLSLSFSSPILMPTRSPLLGMSASGSSIGAVAVGSQHEPLMTLAALADESFSSVDSTQEAVSPTRTDCFSSRPSEDTSLSSAPSDSQNAYYSSPAVDRHRKVFTTPPKPASTSHAARRQLPPRLDIAQPDLNGNEIPNISISSTDSALDTPSTTSPTTSASPGPIVFASPPSSTSQFPMQFPSTELLATALEEVPIVSSSNPPQSSFLPDMHIRTNALPVLLGQLRTDSESTVQTAWTSDSDRDQLPLSSGGVRPRKPWREFARENSREPSSLTQDHGDSRDHYNSASFQASSASSRRVLHSIQTTAPPSRSHTLALPLIHPTHKRSKSSGSQLAPNGTNIRPNSSNSRSSPLLTSRPSFPSRTPSPTRASRPAKRPRTRSNSLSLFRHISDRSRTRFSRSDYTGDVSIAAADYAAAQCDAFVSEVNTVEAHDSSSIVILTQQPSAVEEPREATNQVTVTITAGDKVEKSDLSVLRKLKKFGAKFRAIVRGSSASRKEGMQVRVDVMNSRETNTAPSTGANLRTTSRPRNRLKSPRPRPRSMLPRFSSPKSCEPTSSSPQPPSHNQQGDSDHSSVPPQSLARPEDILPIPSATPRERQRSTSERPQTVFANLPMPGYPFLGSVSPPTPSIASPSVPFSPRPQTSKSGLRASTASTMRGAILTASRRLSVPSFGASDESPSIPKRRNSVSPPMLLSYFAVPGNPFMGVAPPPSPSMASVTPARPTRAYRGAANNSSPSSPSRRPMSWAVSSPSEVSPTLTVPVEGKTRARDKTEEIELTAFSPVIEETVTASGSAIPATRASDEAQTSTDAPSRNPVHRPSTRFPFNRMSSFWGWEGPHTMLI</sequence>
<name>A0A166U3L2_9AGAM</name>
<feature type="compositionally biased region" description="Low complexity" evidence="1">
    <location>
        <begin position="588"/>
        <end position="606"/>
    </location>
</feature>
<feature type="region of interest" description="Disordered" evidence="1">
    <location>
        <begin position="1"/>
        <end position="39"/>
    </location>
</feature>
<feature type="compositionally biased region" description="Low complexity" evidence="1">
    <location>
        <begin position="782"/>
        <end position="793"/>
    </location>
</feature>